<evidence type="ECO:0000256" key="3">
    <source>
        <dbReference type="ARBA" id="ARBA00022833"/>
    </source>
</evidence>
<keyword evidence="7" id="KW-1185">Reference proteome</keyword>
<dbReference type="InterPro" id="IPR047134">
    <property type="entry name" value="RNF4"/>
</dbReference>
<dbReference type="PROSITE" id="PS00518">
    <property type="entry name" value="ZF_RING_1"/>
    <property type="match status" value="1"/>
</dbReference>
<feature type="domain" description="Zinc finger C3HC4 RING-type" evidence="5">
    <location>
        <begin position="279"/>
        <end position="311"/>
    </location>
</feature>
<gene>
    <name evidence="6" type="ORF">HK100_010545</name>
</gene>
<evidence type="ECO:0000259" key="5">
    <source>
        <dbReference type="Pfam" id="PF00097"/>
    </source>
</evidence>
<evidence type="ECO:0000313" key="7">
    <source>
        <dbReference type="Proteomes" id="UP001211907"/>
    </source>
</evidence>
<dbReference type="PANTHER" id="PTHR23041:SF78">
    <property type="entry name" value="E3 UBIQUITIN-PROTEIN LIGASE RNF4"/>
    <property type="match status" value="1"/>
</dbReference>
<dbReference type="Gene3D" id="3.30.40.10">
    <property type="entry name" value="Zinc/RING finger domain, C3HC4 (zinc finger)"/>
    <property type="match status" value="1"/>
</dbReference>
<evidence type="ECO:0000313" key="6">
    <source>
        <dbReference type="EMBL" id="KAJ3078978.1"/>
    </source>
</evidence>
<evidence type="ECO:0000256" key="1">
    <source>
        <dbReference type="ARBA" id="ARBA00022723"/>
    </source>
</evidence>
<dbReference type="InterPro" id="IPR013083">
    <property type="entry name" value="Znf_RING/FYVE/PHD"/>
</dbReference>
<dbReference type="EMBL" id="JADGJH010005865">
    <property type="protein sequence ID" value="KAJ3078978.1"/>
    <property type="molecule type" value="Genomic_DNA"/>
</dbReference>
<dbReference type="AlphaFoldDB" id="A0AAD5SM94"/>
<feature type="region of interest" description="Disordered" evidence="4">
    <location>
        <begin position="112"/>
        <end position="156"/>
    </location>
</feature>
<accession>A0AAD5SM94</accession>
<keyword evidence="2" id="KW-0863">Zinc-finger</keyword>
<dbReference type="SUPFAM" id="SSF57850">
    <property type="entry name" value="RING/U-box"/>
    <property type="match status" value="1"/>
</dbReference>
<keyword evidence="1" id="KW-0479">Metal-binding</keyword>
<reference evidence="6" key="1">
    <citation type="submission" date="2020-05" db="EMBL/GenBank/DDBJ databases">
        <title>Phylogenomic resolution of chytrid fungi.</title>
        <authorList>
            <person name="Stajich J.E."/>
            <person name="Amses K."/>
            <person name="Simmons R."/>
            <person name="Seto K."/>
            <person name="Myers J."/>
            <person name="Bonds A."/>
            <person name="Quandt C.A."/>
            <person name="Barry K."/>
            <person name="Liu P."/>
            <person name="Grigoriev I."/>
            <person name="Longcore J.E."/>
            <person name="James T.Y."/>
        </authorList>
    </citation>
    <scope>NUCLEOTIDE SEQUENCE</scope>
    <source>
        <strain evidence="6">JEL0513</strain>
    </source>
</reference>
<organism evidence="6 7">
    <name type="scientific">Physocladia obscura</name>
    <dbReference type="NCBI Taxonomy" id="109957"/>
    <lineage>
        <taxon>Eukaryota</taxon>
        <taxon>Fungi</taxon>
        <taxon>Fungi incertae sedis</taxon>
        <taxon>Chytridiomycota</taxon>
        <taxon>Chytridiomycota incertae sedis</taxon>
        <taxon>Chytridiomycetes</taxon>
        <taxon>Chytridiales</taxon>
        <taxon>Chytriomycetaceae</taxon>
        <taxon>Physocladia</taxon>
    </lineage>
</organism>
<dbReference type="Proteomes" id="UP001211907">
    <property type="component" value="Unassembled WGS sequence"/>
</dbReference>
<name>A0AAD5SM94_9FUNG</name>
<dbReference type="InterPro" id="IPR017907">
    <property type="entry name" value="Znf_RING_CS"/>
</dbReference>
<comment type="caution">
    <text evidence="6">The sequence shown here is derived from an EMBL/GenBank/DDBJ whole genome shotgun (WGS) entry which is preliminary data.</text>
</comment>
<dbReference type="Pfam" id="PF00097">
    <property type="entry name" value="zf-C3HC4"/>
    <property type="match status" value="1"/>
</dbReference>
<dbReference type="GO" id="GO:0008270">
    <property type="term" value="F:zinc ion binding"/>
    <property type="evidence" value="ECO:0007669"/>
    <property type="project" value="UniProtKB-KW"/>
</dbReference>
<feature type="compositionally biased region" description="Low complexity" evidence="4">
    <location>
        <begin position="125"/>
        <end position="134"/>
    </location>
</feature>
<dbReference type="PANTHER" id="PTHR23041">
    <property type="entry name" value="RING FINGER DOMAIN-CONTAINING"/>
    <property type="match status" value="1"/>
</dbReference>
<keyword evidence="3" id="KW-0862">Zinc</keyword>
<evidence type="ECO:0000256" key="2">
    <source>
        <dbReference type="ARBA" id="ARBA00022771"/>
    </source>
</evidence>
<evidence type="ECO:0000256" key="4">
    <source>
        <dbReference type="SAM" id="MobiDB-lite"/>
    </source>
</evidence>
<sequence>MEIGQQQRQLAFPGQAPIHVPAESTPPPQGLSRQLRIRATETEAPTRTRAHRTRIVKTMPSLPAQTVIVPPANADLNSGMQIDTRLAALREARRLRKERTCVAAATVTPNIGGISISDGGGGSGPSDSGSGVIDLTASPESLPRNNNNNNNNNIDDDVVFVSSTRSIVSVPPPQQHFPLLRQQLLLPIQLGNNNNSNNYESDDGEENTASSMLQLLRDRLFGVAHGSGSGGGSASTNQRFHPYNYQQQKPRQQQERAMLPHIIVPAPDPEPADPARLKCTLCQSTPGAKTAMSATVCGHVFCEECLKNSLKA</sequence>
<dbReference type="InterPro" id="IPR018957">
    <property type="entry name" value="Znf_C3HC4_RING-type"/>
</dbReference>
<feature type="non-terminal residue" evidence="6">
    <location>
        <position position="312"/>
    </location>
</feature>
<feature type="region of interest" description="Disordered" evidence="4">
    <location>
        <begin position="1"/>
        <end position="32"/>
    </location>
</feature>
<protein>
    <recommendedName>
        <fullName evidence="5">Zinc finger C3HC4 RING-type domain-containing protein</fullName>
    </recommendedName>
</protein>
<proteinExistence type="predicted"/>